<dbReference type="Pfam" id="PF08843">
    <property type="entry name" value="AbiEii"/>
    <property type="match status" value="1"/>
</dbReference>
<dbReference type="EMBL" id="MVHV01000032">
    <property type="protein sequence ID" value="ORA78024.1"/>
    <property type="molecule type" value="Genomic_DNA"/>
</dbReference>
<keyword evidence="2" id="KW-1185">Reference proteome</keyword>
<reference evidence="1 2" key="1">
    <citation type="submission" date="2017-02" db="EMBL/GenBank/DDBJ databases">
        <title>The new phylogeny of genus Mycobacterium.</title>
        <authorList>
            <person name="Tortoli E."/>
            <person name="Trovato A."/>
            <person name="Cirillo D.M."/>
        </authorList>
    </citation>
    <scope>NUCLEOTIDE SEQUENCE [LARGE SCALE GENOMIC DNA]</scope>
    <source>
        <strain evidence="1 2">IP1130001</strain>
    </source>
</reference>
<sequence length="295" mass="32638">MRRGTPAGDAYLDLQRQARETGRPTNELHQLYALEGFLARLVVSPVRDQFVLKGGVLLAAFGNRRPTRDVDLSGQRIGNDTSTILELVRSVLTVTLADDDGLAFRPDLARAEMIREDDDYSGVRVSTTAMLDRSRLTFHIDVSVGDPIHPGPTYVSVPRLRGGEPIVVAGYPMHMVLAEKIVTAVQRGTANTRWRDFGDIWILSRHHPIAGSDLQNALVAVAQHRRAAVAPLREVLDGYSTIGQGKWTTWRQRNNCSWLPERFGDVLDTVITLADPVLAGAVSGRTWKPNTITWS</sequence>
<dbReference type="Proteomes" id="UP000243140">
    <property type="component" value="Unassembled WGS sequence"/>
</dbReference>
<protein>
    <recommendedName>
        <fullName evidence="3">Nucleotidyl transferase AbiEii/AbiGii toxin family protein</fullName>
    </recommendedName>
</protein>
<dbReference type="InterPro" id="IPR014942">
    <property type="entry name" value="AbiEii"/>
</dbReference>
<organism evidence="1 2">
    <name type="scientific">Mycobacterium malmoense</name>
    <dbReference type="NCBI Taxonomy" id="1780"/>
    <lineage>
        <taxon>Bacteria</taxon>
        <taxon>Bacillati</taxon>
        <taxon>Actinomycetota</taxon>
        <taxon>Actinomycetes</taxon>
        <taxon>Mycobacteriales</taxon>
        <taxon>Mycobacteriaceae</taxon>
        <taxon>Mycobacterium</taxon>
    </lineage>
</organism>
<evidence type="ECO:0008006" key="3">
    <source>
        <dbReference type="Google" id="ProtNLM"/>
    </source>
</evidence>
<accession>A0ABX3SL16</accession>
<proteinExistence type="predicted"/>
<name>A0ABX3SL16_MYCMA</name>
<comment type="caution">
    <text evidence="1">The sequence shown here is derived from an EMBL/GenBank/DDBJ whole genome shotgun (WGS) entry which is preliminary data.</text>
</comment>
<gene>
    <name evidence="1" type="ORF">BST29_22380</name>
</gene>
<evidence type="ECO:0000313" key="2">
    <source>
        <dbReference type="Proteomes" id="UP000243140"/>
    </source>
</evidence>
<evidence type="ECO:0000313" key="1">
    <source>
        <dbReference type="EMBL" id="ORA78024.1"/>
    </source>
</evidence>